<feature type="transmembrane region" description="Helical" evidence="1">
    <location>
        <begin position="61"/>
        <end position="83"/>
    </location>
</feature>
<keyword evidence="1" id="KW-1133">Transmembrane helix</keyword>
<dbReference type="Pfam" id="PF01998">
    <property type="entry name" value="DUF131"/>
    <property type="match status" value="1"/>
</dbReference>
<dbReference type="InterPro" id="IPR002849">
    <property type="entry name" value="DUF131"/>
</dbReference>
<evidence type="ECO:0000313" key="5">
    <source>
        <dbReference type="Proteomes" id="UP000065473"/>
    </source>
</evidence>
<dbReference type="DNASU" id="3472738"/>
<dbReference type="RefSeq" id="WP_015385510.1">
    <property type="nucleotide sequence ID" value="NZ_BHWZ01000001.1"/>
</dbReference>
<gene>
    <name evidence="2" type="ORF">ATY89_02085</name>
    <name evidence="3" type="ORF">ATZ20_05120</name>
</gene>
<name>A0A0U3GFH0_9CREN</name>
<dbReference type="Proteomes" id="UP000065473">
    <property type="component" value="Chromosome"/>
</dbReference>
<evidence type="ECO:0000313" key="2">
    <source>
        <dbReference type="EMBL" id="ALU28869.1"/>
    </source>
</evidence>
<keyword evidence="1" id="KW-0472">Membrane</keyword>
<evidence type="ECO:0000256" key="1">
    <source>
        <dbReference type="SAM" id="Phobius"/>
    </source>
</evidence>
<evidence type="ECO:0000313" key="3">
    <source>
        <dbReference type="EMBL" id="ALU31591.1"/>
    </source>
</evidence>
<protein>
    <recommendedName>
        <fullName evidence="6">DUF131 domain-containing protein</fullName>
    </recommendedName>
</protein>
<dbReference type="AlphaFoldDB" id="A0A0U3GFH0"/>
<keyword evidence="1" id="KW-0812">Transmembrane</keyword>
<accession>A0A0U3GFH0</accession>
<proteinExistence type="predicted"/>
<dbReference type="EMBL" id="CP013694">
    <property type="protein sequence ID" value="ALU28869.1"/>
    <property type="molecule type" value="Genomic_DNA"/>
</dbReference>
<dbReference type="EMBL" id="CP013695">
    <property type="protein sequence ID" value="ALU31591.1"/>
    <property type="molecule type" value="Genomic_DNA"/>
</dbReference>
<evidence type="ECO:0008006" key="6">
    <source>
        <dbReference type="Google" id="ProtNLM"/>
    </source>
</evidence>
<dbReference type="OrthoDB" id="43783at2157"/>
<sequence length="89" mass="9535">MRLILTGLGLVFIGAIILAFSEVLSSPQVSGTTSSNVGGFILIGPIPIVFGSGNQALFPQLMTFGIILTIIAILFYVLPFILLRKNQRN</sequence>
<organism evidence="2 5">
    <name type="scientific">Sulfolobus acidocaldarius</name>
    <dbReference type="NCBI Taxonomy" id="2285"/>
    <lineage>
        <taxon>Archaea</taxon>
        <taxon>Thermoproteota</taxon>
        <taxon>Thermoprotei</taxon>
        <taxon>Sulfolobales</taxon>
        <taxon>Sulfolobaceae</taxon>
        <taxon>Sulfolobus</taxon>
    </lineage>
</organism>
<dbReference type="NCBIfam" id="TIGR00304">
    <property type="entry name" value="TIGR00304 family membrane protein"/>
    <property type="match status" value="1"/>
</dbReference>
<reference evidence="4 5" key="1">
    <citation type="submission" date="2015-12" db="EMBL/GenBank/DDBJ databases">
        <title>A stable core within a dynamic pangenome in Sulfolobus acidocaldarius.</title>
        <authorList>
            <person name="Anderson R."/>
            <person name="Kouris A."/>
            <person name="Seward C."/>
            <person name="Campbell K."/>
            <person name="Whitaker R."/>
        </authorList>
    </citation>
    <scope>NUCLEOTIDE SEQUENCE [LARGE SCALE GENOMIC DNA]</scope>
    <source>
        <strain evidence="2 5">GG12-C01-09</strain>
        <strain evidence="3 4">NG05B_CO5_07</strain>
    </source>
</reference>
<dbReference type="PaxDb" id="1435377-SUSAZ_03945"/>
<dbReference type="Proteomes" id="UP000060043">
    <property type="component" value="Chromosome"/>
</dbReference>
<dbReference type="GeneID" id="14551380"/>
<evidence type="ECO:0000313" key="4">
    <source>
        <dbReference type="Proteomes" id="UP000060043"/>
    </source>
</evidence>